<feature type="active site" description="Proton acceptor" evidence="2">
    <location>
        <position position="162"/>
    </location>
</feature>
<feature type="short sequence motif" description="GXSXG" evidence="2">
    <location>
        <begin position="62"/>
        <end position="66"/>
    </location>
</feature>
<gene>
    <name evidence="4" type="ORF">ACFPGP_00750</name>
</gene>
<feature type="short sequence motif" description="GXGXXG" evidence="2">
    <location>
        <begin position="32"/>
        <end position="37"/>
    </location>
</feature>
<feature type="domain" description="PNPLA" evidence="3">
    <location>
        <begin position="28"/>
        <end position="175"/>
    </location>
</feature>
<dbReference type="EMBL" id="JBHSKD010000002">
    <property type="protein sequence ID" value="MFC5175176.1"/>
    <property type="molecule type" value="Genomic_DNA"/>
</dbReference>
<dbReference type="PROSITE" id="PS51635">
    <property type="entry name" value="PNPLA"/>
    <property type="match status" value="1"/>
</dbReference>
<dbReference type="InterPro" id="IPR002641">
    <property type="entry name" value="PNPLA_dom"/>
</dbReference>
<keyword evidence="2" id="KW-0378">Hydrolase</keyword>
<dbReference type="Proteomes" id="UP001596087">
    <property type="component" value="Unassembled WGS sequence"/>
</dbReference>
<keyword evidence="2" id="KW-0442">Lipid degradation</keyword>
<dbReference type="Gene3D" id="3.40.1090.10">
    <property type="entry name" value="Cytosolic phospholipase A2 catalytic domain"/>
    <property type="match status" value="2"/>
</dbReference>
<evidence type="ECO:0000256" key="1">
    <source>
        <dbReference type="ARBA" id="ARBA00023098"/>
    </source>
</evidence>
<dbReference type="InterPro" id="IPR016035">
    <property type="entry name" value="Acyl_Trfase/lysoPLipase"/>
</dbReference>
<reference evidence="5" key="1">
    <citation type="journal article" date="2019" name="Int. J. Syst. Evol. Microbiol.">
        <title>The Global Catalogue of Microorganisms (GCM) 10K type strain sequencing project: providing services to taxonomists for standard genome sequencing and annotation.</title>
        <authorList>
            <consortium name="The Broad Institute Genomics Platform"/>
            <consortium name="The Broad Institute Genome Sequencing Center for Infectious Disease"/>
            <person name="Wu L."/>
            <person name="Ma J."/>
        </authorList>
    </citation>
    <scope>NUCLEOTIDE SEQUENCE [LARGE SCALE GENOMIC DNA]</scope>
    <source>
        <strain evidence="5">DFY41</strain>
    </source>
</reference>
<dbReference type="SUPFAM" id="SSF52151">
    <property type="entry name" value="FabD/lysophospholipase-like"/>
    <property type="match status" value="1"/>
</dbReference>
<name>A0ABW0BD70_9ACTN</name>
<comment type="caution">
    <text evidence="4">The sequence shown here is derived from an EMBL/GenBank/DDBJ whole genome shotgun (WGS) entry which is preliminary data.</text>
</comment>
<protein>
    <submittedName>
        <fullName evidence="4">Patatin-like phospholipase family protein</fullName>
    </submittedName>
</protein>
<evidence type="ECO:0000313" key="5">
    <source>
        <dbReference type="Proteomes" id="UP001596087"/>
    </source>
</evidence>
<organism evidence="4 5">
    <name type="scientific">Nocardioides taihuensis</name>
    <dbReference type="NCBI Taxonomy" id="1835606"/>
    <lineage>
        <taxon>Bacteria</taxon>
        <taxon>Bacillati</taxon>
        <taxon>Actinomycetota</taxon>
        <taxon>Actinomycetes</taxon>
        <taxon>Propionibacteriales</taxon>
        <taxon>Nocardioidaceae</taxon>
        <taxon>Nocardioides</taxon>
    </lineage>
</organism>
<accession>A0ABW0BD70</accession>
<feature type="short sequence motif" description="DGA/G" evidence="2">
    <location>
        <begin position="162"/>
        <end position="164"/>
    </location>
</feature>
<evidence type="ECO:0000256" key="2">
    <source>
        <dbReference type="PROSITE-ProRule" id="PRU01161"/>
    </source>
</evidence>
<dbReference type="Pfam" id="PF01734">
    <property type="entry name" value="Patatin"/>
    <property type="match status" value="1"/>
</dbReference>
<evidence type="ECO:0000313" key="4">
    <source>
        <dbReference type="EMBL" id="MFC5175176.1"/>
    </source>
</evidence>
<feature type="active site" description="Nucleophile" evidence="2">
    <location>
        <position position="64"/>
    </location>
</feature>
<sequence>MAQRHSRAGNVDVDGHPALLEHRHPLAMVYGGGGVVGIAYTAGVAAGLVSAGIPVTGAPALGTSAGSWTASALALGMSYDDLADLPVPSVPAVRPGVLGDIARMAFGESTHPLVSVSAVCVRSRRRHILDGGAYPLADLVAASSAVPGLLPPHRVEGRLYVDGGMWSATSVDAAEEAARVIVVAPLAGRVMGPMGRVAGALLARELDGWQQRHPEASIHMIRPNREMAKIVGVRPLALFDVERAQAIYPLAYEQGVRWGEEIQAATEPEREEAG</sequence>
<dbReference type="RefSeq" id="WP_378585535.1">
    <property type="nucleotide sequence ID" value="NZ_JBHSKD010000002.1"/>
</dbReference>
<keyword evidence="1 2" id="KW-0443">Lipid metabolism</keyword>
<proteinExistence type="predicted"/>
<evidence type="ECO:0000259" key="3">
    <source>
        <dbReference type="PROSITE" id="PS51635"/>
    </source>
</evidence>
<keyword evidence="5" id="KW-1185">Reference proteome</keyword>